<dbReference type="GO" id="GO:0004519">
    <property type="term" value="F:endonuclease activity"/>
    <property type="evidence" value="ECO:0007669"/>
    <property type="project" value="UniProtKB-KW"/>
</dbReference>
<dbReference type="RefSeq" id="WP_381522960.1">
    <property type="nucleotide sequence ID" value="NZ_JBHULN010000006.1"/>
</dbReference>
<keyword evidence="2" id="KW-0255">Endonuclease</keyword>
<dbReference type="CDD" id="cd06260">
    <property type="entry name" value="DUF820-like"/>
    <property type="match status" value="1"/>
</dbReference>
<gene>
    <name evidence="2" type="ORF">ACFSUS_12310</name>
</gene>
<comment type="caution">
    <text evidence="2">The sequence shown here is derived from an EMBL/GenBank/DDBJ whole genome shotgun (WGS) entry which is preliminary data.</text>
</comment>
<accession>A0ABW5M5D0</accession>
<protein>
    <submittedName>
        <fullName evidence="2">Uma2 family endonuclease</fullName>
    </submittedName>
</protein>
<dbReference type="SUPFAM" id="SSF52980">
    <property type="entry name" value="Restriction endonuclease-like"/>
    <property type="match status" value="1"/>
</dbReference>
<reference evidence="3" key="1">
    <citation type="journal article" date="2019" name="Int. J. Syst. Evol. Microbiol.">
        <title>The Global Catalogue of Microorganisms (GCM) 10K type strain sequencing project: providing services to taxonomists for standard genome sequencing and annotation.</title>
        <authorList>
            <consortium name="The Broad Institute Genomics Platform"/>
            <consortium name="The Broad Institute Genome Sequencing Center for Infectious Disease"/>
            <person name="Wu L."/>
            <person name="Ma J."/>
        </authorList>
    </citation>
    <scope>NUCLEOTIDE SEQUENCE [LARGE SCALE GENOMIC DNA]</scope>
    <source>
        <strain evidence="3">KCTC 42805</strain>
    </source>
</reference>
<dbReference type="EMBL" id="JBHULN010000006">
    <property type="protein sequence ID" value="MFD2571423.1"/>
    <property type="molecule type" value="Genomic_DNA"/>
</dbReference>
<dbReference type="Pfam" id="PF05685">
    <property type="entry name" value="Uma2"/>
    <property type="match status" value="1"/>
</dbReference>
<dbReference type="InterPro" id="IPR011335">
    <property type="entry name" value="Restrct_endonuc-II-like"/>
</dbReference>
<feature type="domain" description="Putative restriction endonuclease" evidence="1">
    <location>
        <begin position="20"/>
        <end position="128"/>
    </location>
</feature>
<proteinExistence type="predicted"/>
<sequence length="155" mass="17678">METNKTDYFEEYQSEDIMSLNHSRIINRVSVALGRYDDKYDVFPELELELSTGKCKPDVAVYGKLPIDWFNDIIYYDQAPLVAVEVLSPKQAVTDLTDKAFKQYFPAGVQSVWIIIPTLRIVQALLPNGSIQTWASGIFKDPVMGLEMDLGYLFK</sequence>
<dbReference type="Proteomes" id="UP001597469">
    <property type="component" value="Unassembled WGS sequence"/>
</dbReference>
<evidence type="ECO:0000259" key="1">
    <source>
        <dbReference type="Pfam" id="PF05685"/>
    </source>
</evidence>
<evidence type="ECO:0000313" key="3">
    <source>
        <dbReference type="Proteomes" id="UP001597469"/>
    </source>
</evidence>
<keyword evidence="2" id="KW-0540">Nuclease</keyword>
<organism evidence="2 3">
    <name type="scientific">Spirosoma soli</name>
    <dbReference type="NCBI Taxonomy" id="1770529"/>
    <lineage>
        <taxon>Bacteria</taxon>
        <taxon>Pseudomonadati</taxon>
        <taxon>Bacteroidota</taxon>
        <taxon>Cytophagia</taxon>
        <taxon>Cytophagales</taxon>
        <taxon>Cytophagaceae</taxon>
        <taxon>Spirosoma</taxon>
    </lineage>
</organism>
<dbReference type="InterPro" id="IPR008538">
    <property type="entry name" value="Uma2"/>
</dbReference>
<dbReference type="Gene3D" id="3.90.1570.10">
    <property type="entry name" value="tt1808, chain A"/>
    <property type="match status" value="1"/>
</dbReference>
<evidence type="ECO:0000313" key="2">
    <source>
        <dbReference type="EMBL" id="MFD2571423.1"/>
    </source>
</evidence>
<dbReference type="InterPro" id="IPR012296">
    <property type="entry name" value="Nuclease_put_TT1808"/>
</dbReference>
<keyword evidence="2" id="KW-0378">Hydrolase</keyword>
<keyword evidence="3" id="KW-1185">Reference proteome</keyword>
<name>A0ABW5M5D0_9BACT</name>